<dbReference type="AlphaFoldDB" id="A0A7C5QDU7"/>
<organism evidence="1">
    <name type="scientific">Caldiarchaeum subterraneum</name>
    <dbReference type="NCBI Taxonomy" id="311458"/>
    <lineage>
        <taxon>Archaea</taxon>
        <taxon>Nitrososphaerota</taxon>
        <taxon>Candidatus Caldarchaeales</taxon>
        <taxon>Candidatus Caldarchaeaceae</taxon>
        <taxon>Candidatus Caldarchaeum</taxon>
    </lineage>
</organism>
<name>A0A7C5QDU7_CALS0</name>
<protein>
    <recommendedName>
        <fullName evidence="2">IS6 family transposase</fullName>
    </recommendedName>
</protein>
<evidence type="ECO:0000313" key="1">
    <source>
        <dbReference type="EMBL" id="HHK68052.1"/>
    </source>
</evidence>
<gene>
    <name evidence="1" type="ORF">ENM11_02705</name>
</gene>
<sequence length="119" mass="13810">MHVFDYLVDVLSRLFRFHSYSPRGKAYAALLFLAGLWLRDVSERYGFTDASRESVREWVRRLRRAFNPIRKPGRLVAVDEAVGKRLGERVYLWSAVAVYASKGRSILNALVLLRMHVRA</sequence>
<accession>A0A7C5QDU7</accession>
<proteinExistence type="predicted"/>
<evidence type="ECO:0008006" key="2">
    <source>
        <dbReference type="Google" id="ProtNLM"/>
    </source>
</evidence>
<comment type="caution">
    <text evidence="1">The sequence shown here is derived from an EMBL/GenBank/DDBJ whole genome shotgun (WGS) entry which is preliminary data.</text>
</comment>
<reference evidence="1" key="1">
    <citation type="journal article" date="2020" name="mSystems">
        <title>Genome- and Community-Level Interaction Insights into Carbon Utilization and Element Cycling Functions of Hydrothermarchaeota in Hydrothermal Sediment.</title>
        <authorList>
            <person name="Zhou Z."/>
            <person name="Liu Y."/>
            <person name="Xu W."/>
            <person name="Pan J."/>
            <person name="Luo Z.H."/>
            <person name="Li M."/>
        </authorList>
    </citation>
    <scope>NUCLEOTIDE SEQUENCE [LARGE SCALE GENOMIC DNA]</scope>
    <source>
        <strain evidence="1">SpSt-1056</strain>
    </source>
</reference>
<dbReference type="EMBL" id="DRWN01000022">
    <property type="protein sequence ID" value="HHK68052.1"/>
    <property type="molecule type" value="Genomic_DNA"/>
</dbReference>